<keyword evidence="3" id="KW-1185">Reference proteome</keyword>
<dbReference type="Proteomes" id="UP000813385">
    <property type="component" value="Unassembled WGS sequence"/>
</dbReference>
<reference evidence="2" key="1">
    <citation type="journal article" date="2021" name="Nat. Commun.">
        <title>Genetic determinants of endophytism in the Arabidopsis root mycobiome.</title>
        <authorList>
            <person name="Mesny F."/>
            <person name="Miyauchi S."/>
            <person name="Thiergart T."/>
            <person name="Pickel B."/>
            <person name="Atanasova L."/>
            <person name="Karlsson M."/>
            <person name="Huettel B."/>
            <person name="Barry K.W."/>
            <person name="Haridas S."/>
            <person name="Chen C."/>
            <person name="Bauer D."/>
            <person name="Andreopoulos W."/>
            <person name="Pangilinan J."/>
            <person name="LaButti K."/>
            <person name="Riley R."/>
            <person name="Lipzen A."/>
            <person name="Clum A."/>
            <person name="Drula E."/>
            <person name="Henrissat B."/>
            <person name="Kohler A."/>
            <person name="Grigoriev I.V."/>
            <person name="Martin F.M."/>
            <person name="Hacquard S."/>
        </authorList>
    </citation>
    <scope>NUCLEOTIDE SEQUENCE</scope>
    <source>
        <strain evidence="2">MPI-CAGE-AT-0016</strain>
    </source>
</reference>
<feature type="region of interest" description="Disordered" evidence="1">
    <location>
        <begin position="1"/>
        <end position="112"/>
    </location>
</feature>
<evidence type="ECO:0000313" key="2">
    <source>
        <dbReference type="EMBL" id="KAH7377044.1"/>
    </source>
</evidence>
<dbReference type="EMBL" id="JAGPXD010000001">
    <property type="protein sequence ID" value="KAH7377044.1"/>
    <property type="molecule type" value="Genomic_DNA"/>
</dbReference>
<protein>
    <submittedName>
        <fullName evidence="2">Uncharacterized protein</fullName>
    </submittedName>
</protein>
<feature type="compositionally biased region" description="Polar residues" evidence="1">
    <location>
        <begin position="54"/>
        <end position="63"/>
    </location>
</feature>
<feature type="compositionally biased region" description="Polar residues" evidence="1">
    <location>
        <begin position="72"/>
        <end position="82"/>
    </location>
</feature>
<dbReference type="AlphaFoldDB" id="A0A8K0XA13"/>
<feature type="region of interest" description="Disordered" evidence="1">
    <location>
        <begin position="163"/>
        <end position="222"/>
    </location>
</feature>
<gene>
    <name evidence="2" type="ORF">B0T11DRAFT_26067</name>
</gene>
<proteinExistence type="predicted"/>
<name>A0A8K0XA13_9PEZI</name>
<comment type="caution">
    <text evidence="2">The sequence shown here is derived from an EMBL/GenBank/DDBJ whole genome shotgun (WGS) entry which is preliminary data.</text>
</comment>
<accession>A0A8K0XA13</accession>
<evidence type="ECO:0000313" key="3">
    <source>
        <dbReference type="Proteomes" id="UP000813385"/>
    </source>
</evidence>
<feature type="compositionally biased region" description="Polar residues" evidence="1">
    <location>
        <begin position="1"/>
        <end position="19"/>
    </location>
</feature>
<evidence type="ECO:0000256" key="1">
    <source>
        <dbReference type="SAM" id="MobiDB-lite"/>
    </source>
</evidence>
<sequence>MQTVATASGSDRSYLSSSFCPPAPRPVGRRVFGTHTEPAARLLQYGPYAPPFSPRTQQPSSHTLGFPRPSRPQKQNTPSAPSARQDHLRHLAPLPQRRGRRLGDDQRGSKHPRRCCYAWTLGGFLKQGTPCEEGEGKVNRTQPSRRCQHALAMLTEAEIPSRLNSRGTWRRGTGRPHGLWTPAKSERGGQNSSASGAGPEKDRHSTAGWTQGAPSRSARPER</sequence>
<organism evidence="2 3">
    <name type="scientific">Plectosphaerella cucumerina</name>
    <dbReference type="NCBI Taxonomy" id="40658"/>
    <lineage>
        <taxon>Eukaryota</taxon>
        <taxon>Fungi</taxon>
        <taxon>Dikarya</taxon>
        <taxon>Ascomycota</taxon>
        <taxon>Pezizomycotina</taxon>
        <taxon>Sordariomycetes</taxon>
        <taxon>Hypocreomycetidae</taxon>
        <taxon>Glomerellales</taxon>
        <taxon>Plectosphaerellaceae</taxon>
        <taxon>Plectosphaerella</taxon>
    </lineage>
</organism>